<dbReference type="SUPFAM" id="SSF53756">
    <property type="entry name" value="UDP-Glycosyltransferase/glycogen phosphorylase"/>
    <property type="match status" value="1"/>
</dbReference>
<evidence type="ECO:0000313" key="3">
    <source>
        <dbReference type="Proteomes" id="UP000315914"/>
    </source>
</evidence>
<dbReference type="AlphaFoldDB" id="A0A560JZX3"/>
<feature type="domain" description="Spore protein YkvP/CgeB glycosyl transferase-like" evidence="1">
    <location>
        <begin position="204"/>
        <end position="347"/>
    </location>
</feature>
<accession>A0A560JZX3</accession>
<name>A0A560JZX3_9BRAD</name>
<dbReference type="Proteomes" id="UP000315914">
    <property type="component" value="Unassembled WGS sequence"/>
</dbReference>
<organism evidence="2 3">
    <name type="scientific">Bradyrhizobium sacchari</name>
    <dbReference type="NCBI Taxonomy" id="1399419"/>
    <lineage>
        <taxon>Bacteria</taxon>
        <taxon>Pseudomonadati</taxon>
        <taxon>Pseudomonadota</taxon>
        <taxon>Alphaproteobacteria</taxon>
        <taxon>Hyphomicrobiales</taxon>
        <taxon>Nitrobacteraceae</taxon>
        <taxon>Bradyrhizobium</taxon>
    </lineage>
</organism>
<protein>
    <submittedName>
        <fullName evidence="2">Spore maturation protein CgeB</fullName>
    </submittedName>
</protein>
<proteinExistence type="predicted"/>
<dbReference type="RefSeq" id="WP_080135397.1">
    <property type="nucleotide sequence ID" value="NZ_LWIG01000008.1"/>
</dbReference>
<dbReference type="Pfam" id="PF13524">
    <property type="entry name" value="Glyco_trans_1_2"/>
    <property type="match status" value="1"/>
</dbReference>
<dbReference type="STRING" id="1399419.A5906_30230"/>
<comment type="caution">
    <text evidence="2">The sequence shown here is derived from an EMBL/GenBank/DDBJ whole genome shotgun (WGS) entry which is preliminary data.</text>
</comment>
<dbReference type="OrthoDB" id="9774625at2"/>
<dbReference type="InterPro" id="IPR055259">
    <property type="entry name" value="YkvP/CgeB_Glyco_trans-like"/>
</dbReference>
<evidence type="ECO:0000313" key="2">
    <source>
        <dbReference type="EMBL" id="TWB73870.1"/>
    </source>
</evidence>
<keyword evidence="3" id="KW-1185">Reference proteome</keyword>
<gene>
    <name evidence="2" type="ORF">FBZ95_105121</name>
</gene>
<reference evidence="2 3" key="1">
    <citation type="submission" date="2019-06" db="EMBL/GenBank/DDBJ databases">
        <title>Genomic Encyclopedia of Type Strains, Phase IV (KMG-V): Genome sequencing to study the core and pangenomes of soil and plant-associated prokaryotes.</title>
        <authorList>
            <person name="Whitman W."/>
        </authorList>
    </citation>
    <scope>NUCLEOTIDE SEQUENCE [LARGE SCALE GENOMIC DNA]</scope>
    <source>
        <strain evidence="2 3">BR 10556</strain>
    </source>
</reference>
<evidence type="ECO:0000259" key="1">
    <source>
        <dbReference type="Pfam" id="PF13524"/>
    </source>
</evidence>
<sequence>MKISFFGSSLVSSYWNGAATYYRGMLKEIAALGHEVTFFEPDAFERQAHRDINDPHWAEVVVYPATSDGWRTSLDAAARSADMVIKASGVGVFDQELETAVASLPSRTIRVYWDVDAPATLEAIASDPLHHLRRAIPSYDIVLTYGGGDGVVAAYRAMGAQDCVPIYNALDPNTHFPSPAEPGFTCDLSLLANRLPDREQRVQQFFLDVARDLPSKTFVLGGSGWETKNTSSNLRKVGHVGTGAHNAFFGSALATLNVNRDSMARFGFSPPTRVFEAIGAGACLITDRWKGIDHFLEPGLEVLVAANGAEVADHLAALSRRRARAIADRARARILSLHTYRHRARQFNELFTGSSSHIEAAE</sequence>
<dbReference type="EMBL" id="VITW01000005">
    <property type="protein sequence ID" value="TWB73870.1"/>
    <property type="molecule type" value="Genomic_DNA"/>
</dbReference>